<reference evidence="2" key="1">
    <citation type="journal article" date="2023" name="Mol. Phylogenet. Evol.">
        <title>Genome-scale phylogeny and comparative genomics of the fungal order Sordariales.</title>
        <authorList>
            <person name="Hensen N."/>
            <person name="Bonometti L."/>
            <person name="Westerberg I."/>
            <person name="Brannstrom I.O."/>
            <person name="Guillou S."/>
            <person name="Cros-Aarteil S."/>
            <person name="Calhoun S."/>
            <person name="Haridas S."/>
            <person name="Kuo A."/>
            <person name="Mondo S."/>
            <person name="Pangilinan J."/>
            <person name="Riley R."/>
            <person name="LaButti K."/>
            <person name="Andreopoulos B."/>
            <person name="Lipzen A."/>
            <person name="Chen C."/>
            <person name="Yan M."/>
            <person name="Daum C."/>
            <person name="Ng V."/>
            <person name="Clum A."/>
            <person name="Steindorff A."/>
            <person name="Ohm R.A."/>
            <person name="Martin F."/>
            <person name="Silar P."/>
            <person name="Natvig D.O."/>
            <person name="Lalanne C."/>
            <person name="Gautier V."/>
            <person name="Ament-Velasquez S.L."/>
            <person name="Kruys A."/>
            <person name="Hutchinson M.I."/>
            <person name="Powell A.J."/>
            <person name="Barry K."/>
            <person name="Miller A.N."/>
            <person name="Grigoriev I.V."/>
            <person name="Debuchy R."/>
            <person name="Gladieux P."/>
            <person name="Hiltunen Thoren M."/>
            <person name="Johannesson H."/>
        </authorList>
    </citation>
    <scope>NUCLEOTIDE SEQUENCE</scope>
    <source>
        <strain evidence="2">CBS 141.50</strain>
    </source>
</reference>
<sequence>MSPSRTLSPLRIAVLLNSYRSPFITDIRDSYVRTITAAANLGSEDDEANTTPELTFFYPAENEDELPDPDEYDLIVIGGGNVDPRRKMPWISKLHQFILDVVAHHPQTKLCGICWGHQTICMLFGAELVDMETPELGVTEAQLTPAGRRFLHRPNPINKDPTTLRLQQHHRRAVGSPPVRGGFHELLADNQAFLNHNNTILTWQGHPEKDAKCAKLRVRDATRWFSISAEEEKTALAEVEKVMGEEDDGREVWVRILEWVRGEHPGYQVHL</sequence>
<dbReference type="GO" id="GO:0005634">
    <property type="term" value="C:nucleus"/>
    <property type="evidence" value="ECO:0007669"/>
    <property type="project" value="TreeGrafter"/>
</dbReference>
<dbReference type="GO" id="GO:0005829">
    <property type="term" value="C:cytosol"/>
    <property type="evidence" value="ECO:0007669"/>
    <property type="project" value="TreeGrafter"/>
</dbReference>
<dbReference type="EMBL" id="MU853630">
    <property type="protein sequence ID" value="KAK4140503.1"/>
    <property type="molecule type" value="Genomic_DNA"/>
</dbReference>
<keyword evidence="2" id="KW-0315">Glutamine amidotransferase</keyword>
<feature type="domain" description="Glutamine amidotransferase" evidence="1">
    <location>
        <begin position="60"/>
        <end position="212"/>
    </location>
</feature>
<evidence type="ECO:0000313" key="2">
    <source>
        <dbReference type="EMBL" id="KAK4140503.1"/>
    </source>
</evidence>
<evidence type="ECO:0000313" key="3">
    <source>
        <dbReference type="Proteomes" id="UP001302676"/>
    </source>
</evidence>
<dbReference type="PANTHER" id="PTHR42695">
    <property type="entry name" value="GLUTAMINE AMIDOTRANSFERASE YLR126C-RELATED"/>
    <property type="match status" value="1"/>
</dbReference>
<comment type="caution">
    <text evidence="2">The sequence shown here is derived from an EMBL/GenBank/DDBJ whole genome shotgun (WGS) entry which is preliminary data.</text>
</comment>
<dbReference type="RefSeq" id="XP_062633874.1">
    <property type="nucleotide sequence ID" value="XM_062778281.1"/>
</dbReference>
<dbReference type="InterPro" id="IPR017926">
    <property type="entry name" value="GATASE"/>
</dbReference>
<dbReference type="InterPro" id="IPR029062">
    <property type="entry name" value="Class_I_gatase-like"/>
</dbReference>
<dbReference type="InterPro" id="IPR044992">
    <property type="entry name" value="ChyE-like"/>
</dbReference>
<dbReference type="PANTHER" id="PTHR42695:SF5">
    <property type="entry name" value="GLUTAMINE AMIDOTRANSFERASE YLR126C-RELATED"/>
    <property type="match status" value="1"/>
</dbReference>
<protein>
    <submittedName>
        <fullName evidence="2">Class I glutamine amidotransferase-like protein</fullName>
    </submittedName>
</protein>
<name>A0AAN6UWN9_9PEZI</name>
<gene>
    <name evidence="2" type="ORF">C8A04DRAFT_14900</name>
</gene>
<reference evidence="2" key="2">
    <citation type="submission" date="2023-05" db="EMBL/GenBank/DDBJ databases">
        <authorList>
            <consortium name="Lawrence Berkeley National Laboratory"/>
            <person name="Steindorff A."/>
            <person name="Hensen N."/>
            <person name="Bonometti L."/>
            <person name="Westerberg I."/>
            <person name="Brannstrom I.O."/>
            <person name="Guillou S."/>
            <person name="Cros-Aarteil S."/>
            <person name="Calhoun S."/>
            <person name="Haridas S."/>
            <person name="Kuo A."/>
            <person name="Mondo S."/>
            <person name="Pangilinan J."/>
            <person name="Riley R."/>
            <person name="Labutti K."/>
            <person name="Andreopoulos B."/>
            <person name="Lipzen A."/>
            <person name="Chen C."/>
            <person name="Yanf M."/>
            <person name="Daum C."/>
            <person name="Ng V."/>
            <person name="Clum A."/>
            <person name="Ohm R."/>
            <person name="Martin F."/>
            <person name="Silar P."/>
            <person name="Natvig D."/>
            <person name="Lalanne C."/>
            <person name="Gautier V."/>
            <person name="Ament-Velasquez S.L."/>
            <person name="Kruys A."/>
            <person name="Hutchinson M.I."/>
            <person name="Powell A.J."/>
            <person name="Barry K."/>
            <person name="Miller A.N."/>
            <person name="Grigoriev I.V."/>
            <person name="Debuchy R."/>
            <person name="Gladieux P."/>
            <person name="Thoren M.H."/>
            <person name="Johannesson H."/>
        </authorList>
    </citation>
    <scope>NUCLEOTIDE SEQUENCE</scope>
    <source>
        <strain evidence="2">CBS 141.50</strain>
    </source>
</reference>
<dbReference type="Proteomes" id="UP001302676">
    <property type="component" value="Unassembled WGS sequence"/>
</dbReference>
<dbReference type="SUPFAM" id="SSF52317">
    <property type="entry name" value="Class I glutamine amidotransferase-like"/>
    <property type="match status" value="1"/>
</dbReference>
<dbReference type="Gene3D" id="3.40.50.880">
    <property type="match status" value="1"/>
</dbReference>
<dbReference type="PROSITE" id="PS51273">
    <property type="entry name" value="GATASE_TYPE_1"/>
    <property type="match status" value="1"/>
</dbReference>
<evidence type="ECO:0000259" key="1">
    <source>
        <dbReference type="Pfam" id="PF00117"/>
    </source>
</evidence>
<dbReference type="Pfam" id="PF00117">
    <property type="entry name" value="GATase"/>
    <property type="match status" value="1"/>
</dbReference>
<dbReference type="GeneID" id="87814894"/>
<proteinExistence type="predicted"/>
<dbReference type="AlphaFoldDB" id="A0AAN6UWN9"/>
<keyword evidence="3" id="KW-1185">Reference proteome</keyword>
<organism evidence="2 3">
    <name type="scientific">Dichotomopilus funicola</name>
    <dbReference type="NCBI Taxonomy" id="1934379"/>
    <lineage>
        <taxon>Eukaryota</taxon>
        <taxon>Fungi</taxon>
        <taxon>Dikarya</taxon>
        <taxon>Ascomycota</taxon>
        <taxon>Pezizomycotina</taxon>
        <taxon>Sordariomycetes</taxon>
        <taxon>Sordariomycetidae</taxon>
        <taxon>Sordariales</taxon>
        <taxon>Chaetomiaceae</taxon>
        <taxon>Dichotomopilus</taxon>
    </lineage>
</organism>
<accession>A0AAN6UWN9</accession>